<feature type="transmembrane region" description="Helical" evidence="8">
    <location>
        <begin position="260"/>
        <end position="278"/>
    </location>
</feature>
<dbReference type="VEuPathDB" id="FungiDB:DFL_008970"/>
<feature type="region of interest" description="Disordered" evidence="7">
    <location>
        <begin position="1"/>
        <end position="61"/>
    </location>
</feature>
<comment type="subcellular location">
    <subcellularLocation>
        <location evidence="1">Endoplasmic reticulum membrane</location>
        <topology evidence="1">Multi-pass membrane protein</topology>
    </subcellularLocation>
</comment>
<feature type="transmembrane region" description="Helical" evidence="8">
    <location>
        <begin position="146"/>
        <end position="163"/>
    </location>
</feature>
<keyword evidence="4" id="KW-0256">Endoplasmic reticulum</keyword>
<gene>
    <name evidence="9" type="ORF">DFL_008970</name>
</gene>
<dbReference type="GO" id="GO:0005789">
    <property type="term" value="C:endoplasmic reticulum membrane"/>
    <property type="evidence" value="ECO:0007669"/>
    <property type="project" value="UniProtKB-SubCell"/>
</dbReference>
<sequence>MTDSSPPLYKPTPRRGFVLGENFDPSPTDTPTNELLNAPTDGTTAANGSVTPSGPLSKRSQSIRNLTTSALFGIYGPSAYDSVPATRHPSSANLLANGNSVPTPPAEISGDDGSELPSKLSRPLSNLSRHHSSRSSNNNGGIIQQIGRLAILFSAGASYGFIISRLHDQSHIAPVKVQVERDTVGYLVSWGFAAVVLGSLLPWADGVWEEYVWESGSDEGGKGGGEGRGEVTPGWNPAVRSIGAFVGIAYAIRKLPWQSTSQASLTLASANPVLWYILDRTRTGFWLSAIVAVFGSMFLIGFNPDFVAIPSDDGVGIIEKLRALAVSGHGGAELRMKFWGATAWIASVLYVSCLCFGNLGRRVWGGKGL</sequence>
<evidence type="ECO:0000313" key="10">
    <source>
        <dbReference type="Proteomes" id="UP000283090"/>
    </source>
</evidence>
<dbReference type="InterPro" id="IPR025929">
    <property type="entry name" value="INSIG_fam"/>
</dbReference>
<evidence type="ECO:0000256" key="7">
    <source>
        <dbReference type="SAM" id="MobiDB-lite"/>
    </source>
</evidence>
<accession>A0A436ZQH3</accession>
<feature type="transmembrane region" description="Helical" evidence="8">
    <location>
        <begin position="338"/>
        <end position="359"/>
    </location>
</feature>
<feature type="transmembrane region" description="Helical" evidence="8">
    <location>
        <begin position="285"/>
        <end position="302"/>
    </location>
</feature>
<proteinExistence type="inferred from homology"/>
<feature type="compositionally biased region" description="Polar residues" evidence="7">
    <location>
        <begin position="25"/>
        <end position="61"/>
    </location>
</feature>
<keyword evidence="3 8" id="KW-0812">Transmembrane</keyword>
<evidence type="ECO:0000256" key="3">
    <source>
        <dbReference type="ARBA" id="ARBA00022692"/>
    </source>
</evidence>
<evidence type="ECO:0000256" key="2">
    <source>
        <dbReference type="ARBA" id="ARBA00007475"/>
    </source>
</evidence>
<dbReference type="Pfam" id="PF07281">
    <property type="entry name" value="INSIG"/>
    <property type="match status" value="1"/>
</dbReference>
<feature type="region of interest" description="Disordered" evidence="7">
    <location>
        <begin position="91"/>
        <end position="139"/>
    </location>
</feature>
<feature type="transmembrane region" description="Helical" evidence="8">
    <location>
        <begin position="184"/>
        <end position="204"/>
    </location>
</feature>
<evidence type="ECO:0008006" key="11">
    <source>
        <dbReference type="Google" id="ProtNLM"/>
    </source>
</evidence>
<dbReference type="STRING" id="97331.A0A436ZQH3"/>
<evidence type="ECO:0000256" key="5">
    <source>
        <dbReference type="ARBA" id="ARBA00022989"/>
    </source>
</evidence>
<evidence type="ECO:0000256" key="6">
    <source>
        <dbReference type="ARBA" id="ARBA00023136"/>
    </source>
</evidence>
<dbReference type="Proteomes" id="UP000283090">
    <property type="component" value="Unassembled WGS sequence"/>
</dbReference>
<dbReference type="AlphaFoldDB" id="A0A436ZQH3"/>
<dbReference type="GO" id="GO:0016126">
    <property type="term" value="P:sterol biosynthetic process"/>
    <property type="evidence" value="ECO:0007669"/>
    <property type="project" value="TreeGrafter"/>
</dbReference>
<evidence type="ECO:0000256" key="8">
    <source>
        <dbReference type="SAM" id="Phobius"/>
    </source>
</evidence>
<comment type="caution">
    <text evidence="9">The sequence shown here is derived from an EMBL/GenBank/DDBJ whole genome shotgun (WGS) entry which is preliminary data.</text>
</comment>
<dbReference type="EMBL" id="SAEB01000012">
    <property type="protein sequence ID" value="RVD81093.1"/>
    <property type="molecule type" value="Genomic_DNA"/>
</dbReference>
<keyword evidence="6 8" id="KW-0472">Membrane</keyword>
<dbReference type="RefSeq" id="XP_067486637.1">
    <property type="nucleotide sequence ID" value="XM_067638783.1"/>
</dbReference>
<dbReference type="GeneID" id="93591281"/>
<dbReference type="PANTHER" id="PTHR15301:SF3">
    <property type="entry name" value="PROTEIN NSG1-RELATED"/>
    <property type="match status" value="1"/>
</dbReference>
<dbReference type="OrthoDB" id="205546at2759"/>
<evidence type="ECO:0000256" key="4">
    <source>
        <dbReference type="ARBA" id="ARBA00022824"/>
    </source>
</evidence>
<dbReference type="PANTHER" id="PTHR15301">
    <property type="entry name" value="INSULIN-INDUCED GENE 1"/>
    <property type="match status" value="1"/>
</dbReference>
<name>A0A436ZQH3_ARTFL</name>
<feature type="compositionally biased region" description="Polar residues" evidence="7">
    <location>
        <begin position="91"/>
        <end position="101"/>
    </location>
</feature>
<keyword evidence="5 8" id="KW-1133">Transmembrane helix</keyword>
<evidence type="ECO:0000256" key="1">
    <source>
        <dbReference type="ARBA" id="ARBA00004477"/>
    </source>
</evidence>
<protein>
    <recommendedName>
        <fullName evidence="11">Insulin-induced protein</fullName>
    </recommendedName>
</protein>
<keyword evidence="10" id="KW-1185">Reference proteome</keyword>
<organism evidence="9 10">
    <name type="scientific">Arthrobotrys flagrans</name>
    <name type="common">Nematode-trapping fungus</name>
    <name type="synonym">Trichothecium flagrans</name>
    <dbReference type="NCBI Taxonomy" id="97331"/>
    <lineage>
        <taxon>Eukaryota</taxon>
        <taxon>Fungi</taxon>
        <taxon>Dikarya</taxon>
        <taxon>Ascomycota</taxon>
        <taxon>Pezizomycotina</taxon>
        <taxon>Orbiliomycetes</taxon>
        <taxon>Orbiliales</taxon>
        <taxon>Orbiliaceae</taxon>
        <taxon>Arthrobotrys</taxon>
    </lineage>
</organism>
<comment type="similarity">
    <text evidence="2">Belongs to the INSIG family.</text>
</comment>
<evidence type="ECO:0000313" key="9">
    <source>
        <dbReference type="EMBL" id="RVD81093.1"/>
    </source>
</evidence>
<reference evidence="9 10" key="1">
    <citation type="submission" date="2019-01" db="EMBL/GenBank/DDBJ databases">
        <title>Intercellular communication is required for trap formation in the nematode-trapping fungus Duddingtonia flagrans.</title>
        <authorList>
            <person name="Youssar L."/>
            <person name="Wernet V."/>
            <person name="Hensel N."/>
            <person name="Hildebrandt H.-G."/>
            <person name="Fischer R."/>
        </authorList>
    </citation>
    <scope>NUCLEOTIDE SEQUENCE [LARGE SCALE GENOMIC DNA]</scope>
    <source>
        <strain evidence="9 10">CBS H-5679</strain>
    </source>
</reference>